<protein>
    <recommendedName>
        <fullName evidence="3">C2H2-type domain-containing protein</fullName>
    </recommendedName>
</protein>
<sequence>MKARRWNLMKMSAEGAFTEQRLALPATRDAAGCMRPVTRSQTKSRSSLKRKGPSQDTAKTGRPAKLARTASTSSGASAKRKPREPAMGVPTDVPRSMLMSFRVDASPFQLYDGERNMTVDAVSQSCSPPRFPATASQPMFDHSWQVADAHPSHTADDEQSLEVQVPICAPAQLASYPTAVPFHLRPMLIPHPPSAPSPRDVGPMLPQIRINREHGDENRSPAGMTTPEEAVSPLKAASLSIDRPIAPLCSSTVSSPNRPATAVSDEISSSWRQQSPAYAHPVPLAVMSTPSPMSSIAALSTPHSATSSPSITRDNQSEVTIVEPAPPCYLPGQPSYATHHILPLHPGYMLFGGPSPVYPSLMPPLSHLPPNGSHPTDVSLSTPNHVPPYQAYLPIHPGVHPGAFVPAHTFDSHTPSPHLQGIPLSVSGHDGMHGQPAFMPQFAPQGTTTPWCAMFDSLKGGSKRLGGPSKQKKRTADLPPTSDASYPSAASPSASAEPTATEDRIAGVHACPLCPRTFSLPNSLAIHLKWHWGASSLDWKRGINMQGKGLQRAFRDAEKRRDDVDKLQFELEQAFAGEPDPATAAGETGEGAVHSSEPKFSFDPMYAFDMPVIAQSSLSSIFDFAFSAVNASVSDDNSENQASAGSSQMPHASSSSSPTLLSSSAAASFSDSSAYGSVPLTPELVSADSGSSNAASVAYGSPTWSYALFGGELDHMGANADVRIDGEFGVDMDDLFGGFDIGDISGGTDGLNNGDGLDIGEAFNIGERLDVGHGLSTGGDSAAYSSGTHLEAEGLNSVERRVSDHCAAFVSSASASLRPRTEVPHAPRLGPLRLPPGMFDDEDDVEDRHTEETCGGDEGGAGALLQCALAPLDDFDSLQSLPGLDAFDRLSLF</sequence>
<feature type="compositionally biased region" description="Low complexity" evidence="2">
    <location>
        <begin position="67"/>
        <end position="77"/>
    </location>
</feature>
<name>A0A5C3P5E5_9APHY</name>
<dbReference type="Proteomes" id="UP000308197">
    <property type="component" value="Unassembled WGS sequence"/>
</dbReference>
<dbReference type="STRING" id="1314778.A0A5C3P5E5"/>
<dbReference type="PROSITE" id="PS00028">
    <property type="entry name" value="ZINC_FINGER_C2H2_1"/>
    <property type="match status" value="1"/>
</dbReference>
<gene>
    <name evidence="4" type="ORF">K466DRAFT_208669</name>
</gene>
<dbReference type="EMBL" id="ML211287">
    <property type="protein sequence ID" value="TFK84895.1"/>
    <property type="molecule type" value="Genomic_DNA"/>
</dbReference>
<feature type="region of interest" description="Disordered" evidence="2">
    <location>
        <begin position="462"/>
        <end position="501"/>
    </location>
</feature>
<dbReference type="InterPro" id="IPR013087">
    <property type="entry name" value="Znf_C2H2_type"/>
</dbReference>
<keyword evidence="1" id="KW-0479">Metal-binding</keyword>
<organism evidence="4 5">
    <name type="scientific">Polyporus arcularius HHB13444</name>
    <dbReference type="NCBI Taxonomy" id="1314778"/>
    <lineage>
        <taxon>Eukaryota</taxon>
        <taxon>Fungi</taxon>
        <taxon>Dikarya</taxon>
        <taxon>Basidiomycota</taxon>
        <taxon>Agaricomycotina</taxon>
        <taxon>Agaricomycetes</taxon>
        <taxon>Polyporales</taxon>
        <taxon>Polyporaceae</taxon>
        <taxon>Polyporus</taxon>
    </lineage>
</organism>
<feature type="compositionally biased region" description="Low complexity" evidence="2">
    <location>
        <begin position="479"/>
        <end position="499"/>
    </location>
</feature>
<keyword evidence="1" id="KW-0862">Zinc</keyword>
<feature type="region of interest" description="Disordered" evidence="2">
    <location>
        <begin position="635"/>
        <end position="658"/>
    </location>
</feature>
<evidence type="ECO:0000313" key="5">
    <source>
        <dbReference type="Proteomes" id="UP000308197"/>
    </source>
</evidence>
<evidence type="ECO:0000256" key="2">
    <source>
        <dbReference type="SAM" id="MobiDB-lite"/>
    </source>
</evidence>
<dbReference type="PROSITE" id="PS50157">
    <property type="entry name" value="ZINC_FINGER_C2H2_2"/>
    <property type="match status" value="1"/>
</dbReference>
<proteinExistence type="predicted"/>
<dbReference type="AlphaFoldDB" id="A0A5C3P5E5"/>
<feature type="compositionally biased region" description="Low complexity" evidence="2">
    <location>
        <begin position="643"/>
        <end position="658"/>
    </location>
</feature>
<reference evidence="4 5" key="1">
    <citation type="journal article" date="2019" name="Nat. Ecol. Evol.">
        <title>Megaphylogeny resolves global patterns of mushroom evolution.</title>
        <authorList>
            <person name="Varga T."/>
            <person name="Krizsan K."/>
            <person name="Foldi C."/>
            <person name="Dima B."/>
            <person name="Sanchez-Garcia M."/>
            <person name="Sanchez-Ramirez S."/>
            <person name="Szollosi G.J."/>
            <person name="Szarkandi J.G."/>
            <person name="Papp V."/>
            <person name="Albert L."/>
            <person name="Andreopoulos W."/>
            <person name="Angelini C."/>
            <person name="Antonin V."/>
            <person name="Barry K.W."/>
            <person name="Bougher N.L."/>
            <person name="Buchanan P."/>
            <person name="Buyck B."/>
            <person name="Bense V."/>
            <person name="Catcheside P."/>
            <person name="Chovatia M."/>
            <person name="Cooper J."/>
            <person name="Damon W."/>
            <person name="Desjardin D."/>
            <person name="Finy P."/>
            <person name="Geml J."/>
            <person name="Haridas S."/>
            <person name="Hughes K."/>
            <person name="Justo A."/>
            <person name="Karasinski D."/>
            <person name="Kautmanova I."/>
            <person name="Kiss B."/>
            <person name="Kocsube S."/>
            <person name="Kotiranta H."/>
            <person name="LaButti K.M."/>
            <person name="Lechner B.E."/>
            <person name="Liimatainen K."/>
            <person name="Lipzen A."/>
            <person name="Lukacs Z."/>
            <person name="Mihaltcheva S."/>
            <person name="Morgado L.N."/>
            <person name="Niskanen T."/>
            <person name="Noordeloos M.E."/>
            <person name="Ohm R.A."/>
            <person name="Ortiz-Santana B."/>
            <person name="Ovrebo C."/>
            <person name="Racz N."/>
            <person name="Riley R."/>
            <person name="Savchenko A."/>
            <person name="Shiryaev A."/>
            <person name="Soop K."/>
            <person name="Spirin V."/>
            <person name="Szebenyi C."/>
            <person name="Tomsovsky M."/>
            <person name="Tulloss R.E."/>
            <person name="Uehling J."/>
            <person name="Grigoriev I.V."/>
            <person name="Vagvolgyi C."/>
            <person name="Papp T."/>
            <person name="Martin F.M."/>
            <person name="Miettinen O."/>
            <person name="Hibbett D.S."/>
            <person name="Nagy L.G."/>
        </authorList>
    </citation>
    <scope>NUCLEOTIDE SEQUENCE [LARGE SCALE GENOMIC DNA]</scope>
    <source>
        <strain evidence="4 5">HHB13444</strain>
    </source>
</reference>
<evidence type="ECO:0000256" key="1">
    <source>
        <dbReference type="PROSITE-ProRule" id="PRU00042"/>
    </source>
</evidence>
<feature type="region of interest" description="Disordered" evidence="2">
    <location>
        <begin position="295"/>
        <end position="316"/>
    </location>
</feature>
<feature type="region of interest" description="Disordered" evidence="2">
    <location>
        <begin position="410"/>
        <end position="431"/>
    </location>
</feature>
<keyword evidence="5" id="KW-1185">Reference proteome</keyword>
<feature type="region of interest" description="Disordered" evidence="2">
    <location>
        <begin position="25"/>
        <end position="92"/>
    </location>
</feature>
<keyword evidence="1" id="KW-0863">Zinc-finger</keyword>
<accession>A0A5C3P5E5</accession>
<feature type="domain" description="C2H2-type" evidence="3">
    <location>
        <begin position="509"/>
        <end position="536"/>
    </location>
</feature>
<dbReference type="InParanoid" id="A0A5C3P5E5"/>
<dbReference type="GO" id="GO:0008270">
    <property type="term" value="F:zinc ion binding"/>
    <property type="evidence" value="ECO:0007669"/>
    <property type="project" value="UniProtKB-KW"/>
</dbReference>
<evidence type="ECO:0000313" key="4">
    <source>
        <dbReference type="EMBL" id="TFK84895.1"/>
    </source>
</evidence>
<evidence type="ECO:0000259" key="3">
    <source>
        <dbReference type="PROSITE" id="PS50157"/>
    </source>
</evidence>